<dbReference type="PROSITE" id="PS51186">
    <property type="entry name" value="GNAT"/>
    <property type="match status" value="1"/>
</dbReference>
<dbReference type="Pfam" id="PF13302">
    <property type="entry name" value="Acetyltransf_3"/>
    <property type="match status" value="1"/>
</dbReference>
<evidence type="ECO:0000256" key="2">
    <source>
        <dbReference type="ARBA" id="ARBA00023315"/>
    </source>
</evidence>
<evidence type="ECO:0000256" key="3">
    <source>
        <dbReference type="ARBA" id="ARBA00038502"/>
    </source>
</evidence>
<sequence length="187" mass="21908">MTYDHKNKTITTSRLILRMFQKSDAEDVARLCHNYNIYKNTLYLPYPYSIKDALSWMESHLENYEASKSYEFAVTDKESGQLFGAIALSNNQRFNHGEIAYWIGEEYWGRGFATEAAEAIVQFAFSEMKYHKVFARCFHSNPASGRVLEKLGMRKEGILIDHVRKENRYEDLVHYGIINTQKMLRQP</sequence>
<dbReference type="EMBL" id="BASE01000058">
    <property type="protein sequence ID" value="GAM14539.1"/>
    <property type="molecule type" value="Genomic_DNA"/>
</dbReference>
<evidence type="ECO:0000313" key="6">
    <source>
        <dbReference type="Proteomes" id="UP000031014"/>
    </source>
</evidence>
<dbReference type="PANTHER" id="PTHR43792">
    <property type="entry name" value="GNAT FAMILY, PUTATIVE (AFU_ORTHOLOGUE AFUA_3G00765)-RELATED-RELATED"/>
    <property type="match status" value="1"/>
</dbReference>
<comment type="caution">
    <text evidence="5">The sequence shown here is derived from an EMBL/GenBank/DDBJ whole genome shotgun (WGS) entry which is preliminary data.</text>
</comment>
<evidence type="ECO:0000259" key="4">
    <source>
        <dbReference type="PROSITE" id="PS51186"/>
    </source>
</evidence>
<dbReference type="AlphaFoldDB" id="A0A0A8X5K3"/>
<evidence type="ECO:0000313" key="5">
    <source>
        <dbReference type="EMBL" id="GAM14539.1"/>
    </source>
</evidence>
<accession>A0A0A8X5K3</accession>
<dbReference type="InterPro" id="IPR000182">
    <property type="entry name" value="GNAT_dom"/>
</dbReference>
<dbReference type="RefSeq" id="WP_041966269.1">
    <property type="nucleotide sequence ID" value="NZ_BASE01000058.1"/>
</dbReference>
<dbReference type="OrthoDB" id="9798081at2"/>
<keyword evidence="2" id="KW-0012">Acyltransferase</keyword>
<evidence type="ECO:0000256" key="1">
    <source>
        <dbReference type="ARBA" id="ARBA00022679"/>
    </source>
</evidence>
<dbReference type="STRING" id="1321606.SAMD00020551_2690"/>
<dbReference type="Proteomes" id="UP000031014">
    <property type="component" value="Unassembled WGS sequence"/>
</dbReference>
<keyword evidence="6" id="KW-1185">Reference proteome</keyword>
<dbReference type="GO" id="GO:0016747">
    <property type="term" value="F:acyltransferase activity, transferring groups other than amino-acyl groups"/>
    <property type="evidence" value="ECO:0007669"/>
    <property type="project" value="InterPro"/>
</dbReference>
<dbReference type="Gene3D" id="3.40.630.30">
    <property type="match status" value="1"/>
</dbReference>
<dbReference type="InterPro" id="IPR016181">
    <property type="entry name" value="Acyl_CoA_acyltransferase"/>
</dbReference>
<dbReference type="InterPro" id="IPR051531">
    <property type="entry name" value="N-acetyltransferase"/>
</dbReference>
<protein>
    <submittedName>
        <fullName evidence="5">Acetyltransferase, GNAT family protein</fullName>
    </submittedName>
</protein>
<organism evidence="5 6">
    <name type="scientific">Mesobacillus selenatarsenatis (strain DSM 18680 / JCM 14380 / FERM P-15431 / SF-1)</name>
    <dbReference type="NCBI Taxonomy" id="1321606"/>
    <lineage>
        <taxon>Bacteria</taxon>
        <taxon>Bacillati</taxon>
        <taxon>Bacillota</taxon>
        <taxon>Bacilli</taxon>
        <taxon>Bacillales</taxon>
        <taxon>Bacillaceae</taxon>
        <taxon>Mesobacillus</taxon>
    </lineage>
</organism>
<dbReference type="PANTHER" id="PTHR43792:SF8">
    <property type="entry name" value="[RIBOSOMAL PROTEIN US5]-ALANINE N-ACETYLTRANSFERASE"/>
    <property type="match status" value="1"/>
</dbReference>
<keyword evidence="1 5" id="KW-0808">Transferase</keyword>
<dbReference type="SUPFAM" id="SSF55729">
    <property type="entry name" value="Acyl-CoA N-acyltransferases (Nat)"/>
    <property type="match status" value="1"/>
</dbReference>
<proteinExistence type="inferred from homology"/>
<reference evidence="5 6" key="1">
    <citation type="submission" date="2013-06" db="EMBL/GenBank/DDBJ databases">
        <title>Whole genome shotgun sequence of Bacillus selenatarsenatis SF-1.</title>
        <authorList>
            <person name="Kuroda M."/>
            <person name="Sei K."/>
            <person name="Yamashita M."/>
            <person name="Ike M."/>
        </authorList>
    </citation>
    <scope>NUCLEOTIDE SEQUENCE [LARGE SCALE GENOMIC DNA]</scope>
    <source>
        <strain evidence="5 6">SF-1</strain>
    </source>
</reference>
<name>A0A0A8X5K3_MESS1</name>
<feature type="domain" description="N-acetyltransferase" evidence="4">
    <location>
        <begin position="15"/>
        <end position="174"/>
    </location>
</feature>
<comment type="similarity">
    <text evidence="3">Belongs to the acetyltransferase family. RimJ subfamily.</text>
</comment>
<gene>
    <name evidence="5" type="ORF">SAMD00020551_2690</name>
</gene>